<organism evidence="2 3">
    <name type="scientific">Paenibacillus antibioticophila</name>
    <dbReference type="NCBI Taxonomy" id="1274374"/>
    <lineage>
        <taxon>Bacteria</taxon>
        <taxon>Bacillati</taxon>
        <taxon>Bacillota</taxon>
        <taxon>Bacilli</taxon>
        <taxon>Bacillales</taxon>
        <taxon>Paenibacillaceae</taxon>
        <taxon>Paenibacillus</taxon>
    </lineage>
</organism>
<dbReference type="RefSeq" id="WP_212942046.1">
    <property type="nucleotide sequence ID" value="NZ_BORR01000017.1"/>
</dbReference>
<evidence type="ECO:0000313" key="3">
    <source>
        <dbReference type="Proteomes" id="UP000681162"/>
    </source>
</evidence>
<keyword evidence="3" id="KW-1185">Reference proteome</keyword>
<evidence type="ECO:0000313" key="2">
    <source>
        <dbReference type="EMBL" id="GIO39094.1"/>
    </source>
</evidence>
<name>A0A919XU83_9BACL</name>
<dbReference type="PROSITE" id="PS50943">
    <property type="entry name" value="HTH_CROC1"/>
    <property type="match status" value="1"/>
</dbReference>
<dbReference type="Gene3D" id="1.10.260.40">
    <property type="entry name" value="lambda repressor-like DNA-binding domains"/>
    <property type="match status" value="1"/>
</dbReference>
<accession>A0A919XU83</accession>
<gene>
    <name evidence="2" type="ORF">J41TS12_39550</name>
</gene>
<dbReference type="CDD" id="cd00093">
    <property type="entry name" value="HTH_XRE"/>
    <property type="match status" value="1"/>
</dbReference>
<dbReference type="SMART" id="SM00530">
    <property type="entry name" value="HTH_XRE"/>
    <property type="match status" value="1"/>
</dbReference>
<dbReference type="Pfam" id="PF01381">
    <property type="entry name" value="HTH_3"/>
    <property type="match status" value="1"/>
</dbReference>
<dbReference type="GO" id="GO:0003677">
    <property type="term" value="F:DNA binding"/>
    <property type="evidence" value="ECO:0007669"/>
    <property type="project" value="InterPro"/>
</dbReference>
<proteinExistence type="predicted"/>
<dbReference type="InterPro" id="IPR010982">
    <property type="entry name" value="Lambda_DNA-bd_dom_sf"/>
</dbReference>
<reference evidence="2 3" key="1">
    <citation type="submission" date="2021-03" db="EMBL/GenBank/DDBJ databases">
        <title>Antimicrobial resistance genes in bacteria isolated from Japanese honey, and their potential for conferring macrolide and lincosamide resistance in the American foulbrood pathogen Paenibacillus larvae.</title>
        <authorList>
            <person name="Okamoto M."/>
            <person name="Kumagai M."/>
            <person name="Kanamori H."/>
            <person name="Takamatsu D."/>
        </authorList>
    </citation>
    <scope>NUCLEOTIDE SEQUENCE [LARGE SCALE GENOMIC DNA]</scope>
    <source>
        <strain evidence="2 3">J41TS12</strain>
    </source>
</reference>
<dbReference type="EMBL" id="BORR01000017">
    <property type="protein sequence ID" value="GIO39094.1"/>
    <property type="molecule type" value="Genomic_DNA"/>
</dbReference>
<protein>
    <recommendedName>
        <fullName evidence="1">HTH cro/C1-type domain-containing protein</fullName>
    </recommendedName>
</protein>
<evidence type="ECO:0000259" key="1">
    <source>
        <dbReference type="PROSITE" id="PS50943"/>
    </source>
</evidence>
<dbReference type="Proteomes" id="UP000681162">
    <property type="component" value="Unassembled WGS sequence"/>
</dbReference>
<comment type="caution">
    <text evidence="2">The sequence shown here is derived from an EMBL/GenBank/DDBJ whole genome shotgun (WGS) entry which is preliminary data.</text>
</comment>
<feature type="domain" description="HTH cro/C1-type" evidence="1">
    <location>
        <begin position="10"/>
        <end position="64"/>
    </location>
</feature>
<dbReference type="SUPFAM" id="SSF47413">
    <property type="entry name" value="lambda repressor-like DNA-binding domains"/>
    <property type="match status" value="1"/>
</dbReference>
<dbReference type="InterPro" id="IPR001387">
    <property type="entry name" value="Cro/C1-type_HTH"/>
</dbReference>
<sequence>MGYILGDCLLQDRLNDAGLTQAEFARRMGVSPQYVNKIIRGSRKMSLEFAINAAQILGCRITDLYILEIVRDRS</sequence>
<dbReference type="AlphaFoldDB" id="A0A919XU83"/>